<evidence type="ECO:0000313" key="4">
    <source>
        <dbReference type="EMBL" id="KAK4113767.1"/>
    </source>
</evidence>
<dbReference type="GeneID" id="89937132"/>
<keyword evidence="5" id="KW-1185">Reference proteome</keyword>
<feature type="region of interest" description="Disordered" evidence="2">
    <location>
        <begin position="760"/>
        <end position="784"/>
    </location>
</feature>
<dbReference type="AlphaFoldDB" id="A0AAN6YU06"/>
<organism evidence="4 5">
    <name type="scientific">Canariomyces notabilis</name>
    <dbReference type="NCBI Taxonomy" id="2074819"/>
    <lineage>
        <taxon>Eukaryota</taxon>
        <taxon>Fungi</taxon>
        <taxon>Dikarya</taxon>
        <taxon>Ascomycota</taxon>
        <taxon>Pezizomycotina</taxon>
        <taxon>Sordariomycetes</taxon>
        <taxon>Sordariomycetidae</taxon>
        <taxon>Sordariales</taxon>
        <taxon>Chaetomiaceae</taxon>
        <taxon>Canariomyces</taxon>
    </lineage>
</organism>
<sequence length="862" mass="95387">MASPDLPMAEVARALVDFSISDSFPEEDVSSLPVDASSLPPAIKALADAKAKLQAQIHAINEETADDVRTWQANAQSVQDDILQSRALANEILKASETPAVSGQAIRDAEAKADLLIRELNYNSQVQEALRGIRTVNRTLEEVEQARDERRILDALRLLERSWNELDAIPVNKSCRALKLLDIRAFELKSGVHEVLDHVWNALIDVDIENKKVSIRTSREDEPMTLEDAVIGLKAYKEVDQRMSQLWQGINEATLLPRMDITKDTLPSIHIQDNTLEVRGSSDKSVKSLFADLEQVFGFLIRRLPPDLVETISSSLLPGTIHKITTVWLDSAVPSSLQDMEQFQDIIAAARNFCNTLNVLGFSNLGDLQEWTESAPRVWLSKCREAALDSVRTRLSQGLGASRRVEKVEKQVVSRLESEQLAANGAISSSDDHGWDAWDDAEGAPEAAGDDATDKPPEGDDDGTDAWGWGDDEAAAEEPKEELRDAKDDEDEDPTAAWGWGDEANEAQVEVPGNSQRPAPKSEPQTREFILKENYSITSMPQPVLDLIYSIVKDGNALTQDTYANSPVAAAAAGLFSLPTLVLAIFRAISPHYYAPSIGGNMYLYNDATYLSERLAEFAAEWKHRDDISTRAQNMLRLENDIKSLQTFANRTYTNELAIQKTVLRDLLGGEQNLMQQDDSESCVSASISRVRSLAVAWEDILARSVWQQAAGSLVDGVATKIIADVMDLPAISQDEAYRIAKLIASVETLDELFLPSRWQQSSQGTTTESGAKEKGGEAGGEVPTTAQFAPNWLRLKYLSEVLQSNLRDVRYLWVEGELSLYFTADEVVDLINLSFEDNVRTREVVREIKANVRPLGEEGRG</sequence>
<dbReference type="GO" id="GO:0006888">
    <property type="term" value="P:endoplasmic reticulum to Golgi vesicle-mediated transport"/>
    <property type="evidence" value="ECO:0007669"/>
    <property type="project" value="TreeGrafter"/>
</dbReference>
<dbReference type="GO" id="GO:1990423">
    <property type="term" value="C:RZZ complex"/>
    <property type="evidence" value="ECO:0007669"/>
    <property type="project" value="TreeGrafter"/>
</dbReference>
<feature type="compositionally biased region" description="Acidic residues" evidence="2">
    <location>
        <begin position="437"/>
        <end position="451"/>
    </location>
</feature>
<dbReference type="Pfam" id="PF22766">
    <property type="entry name" value="ZW10_C2"/>
    <property type="match status" value="1"/>
</dbReference>
<dbReference type="InterPro" id="IPR055148">
    <property type="entry name" value="ZW10_C_2"/>
</dbReference>
<dbReference type="PANTHER" id="PTHR12205:SF0">
    <property type="entry name" value="CENTROMERE_KINETOCHORE PROTEIN ZW10 HOMOLOG"/>
    <property type="match status" value="1"/>
</dbReference>
<reference evidence="4" key="2">
    <citation type="submission" date="2023-05" db="EMBL/GenBank/DDBJ databases">
        <authorList>
            <consortium name="Lawrence Berkeley National Laboratory"/>
            <person name="Steindorff A."/>
            <person name="Hensen N."/>
            <person name="Bonometti L."/>
            <person name="Westerberg I."/>
            <person name="Brannstrom I.O."/>
            <person name="Guillou S."/>
            <person name="Cros-Aarteil S."/>
            <person name="Calhoun S."/>
            <person name="Haridas S."/>
            <person name="Kuo A."/>
            <person name="Mondo S."/>
            <person name="Pangilinan J."/>
            <person name="Riley R."/>
            <person name="Labutti K."/>
            <person name="Andreopoulos B."/>
            <person name="Lipzen A."/>
            <person name="Chen C."/>
            <person name="Yanf M."/>
            <person name="Daum C."/>
            <person name="Ng V."/>
            <person name="Clum A."/>
            <person name="Ohm R."/>
            <person name="Martin F."/>
            <person name="Silar P."/>
            <person name="Natvig D."/>
            <person name="Lalanne C."/>
            <person name="Gautier V."/>
            <person name="Ament-Velasquez S.L."/>
            <person name="Kruys A."/>
            <person name="Hutchinson M.I."/>
            <person name="Powell A.J."/>
            <person name="Barry K."/>
            <person name="Miller A.N."/>
            <person name="Grigoriev I.V."/>
            <person name="Debuchy R."/>
            <person name="Gladieux P."/>
            <person name="Thoren M.H."/>
            <person name="Johannesson H."/>
        </authorList>
    </citation>
    <scope>NUCLEOTIDE SEQUENCE</scope>
    <source>
        <strain evidence="4">CBS 508.74</strain>
    </source>
</reference>
<dbReference type="RefSeq" id="XP_064671337.1">
    <property type="nucleotide sequence ID" value="XM_064813007.1"/>
</dbReference>
<dbReference type="GO" id="GO:0007094">
    <property type="term" value="P:mitotic spindle assembly checkpoint signaling"/>
    <property type="evidence" value="ECO:0007669"/>
    <property type="project" value="TreeGrafter"/>
</dbReference>
<gene>
    <name evidence="4" type="ORF">N656DRAFT_750795</name>
</gene>
<feature type="region of interest" description="Disordered" evidence="2">
    <location>
        <begin position="423"/>
        <end position="527"/>
    </location>
</feature>
<feature type="compositionally biased region" description="Acidic residues" evidence="2">
    <location>
        <begin position="459"/>
        <end position="476"/>
    </location>
</feature>
<dbReference type="InterPro" id="IPR046362">
    <property type="entry name" value="Zw10/DSL1_C_sf"/>
</dbReference>
<name>A0AAN6YU06_9PEZI</name>
<feature type="coiled-coil region" evidence="1">
    <location>
        <begin position="126"/>
        <end position="156"/>
    </location>
</feature>
<evidence type="ECO:0000259" key="3">
    <source>
        <dbReference type="Pfam" id="PF22766"/>
    </source>
</evidence>
<evidence type="ECO:0000256" key="1">
    <source>
        <dbReference type="SAM" id="Coils"/>
    </source>
</evidence>
<dbReference type="EMBL" id="MU853338">
    <property type="protein sequence ID" value="KAK4113767.1"/>
    <property type="molecule type" value="Genomic_DNA"/>
</dbReference>
<protein>
    <recommendedName>
        <fullName evidence="3">ZW10 C-terminal helical domain-containing protein</fullName>
    </recommendedName>
</protein>
<dbReference type="Proteomes" id="UP001302812">
    <property type="component" value="Unassembled WGS sequence"/>
</dbReference>
<dbReference type="GO" id="GO:0005737">
    <property type="term" value="C:cytoplasm"/>
    <property type="evidence" value="ECO:0007669"/>
    <property type="project" value="GOC"/>
</dbReference>
<proteinExistence type="predicted"/>
<accession>A0AAN6YU06</accession>
<dbReference type="PANTHER" id="PTHR12205">
    <property type="entry name" value="CENTROMERE/KINETOCHORE PROTEIN ZW10"/>
    <property type="match status" value="1"/>
</dbReference>
<dbReference type="Gene3D" id="1.10.357.150">
    <property type="match status" value="1"/>
</dbReference>
<feature type="compositionally biased region" description="Basic and acidic residues" evidence="2">
    <location>
        <begin position="477"/>
        <end position="487"/>
    </location>
</feature>
<comment type="caution">
    <text evidence="4">The sequence shown here is derived from an EMBL/GenBank/DDBJ whole genome shotgun (WGS) entry which is preliminary data.</text>
</comment>
<feature type="domain" description="ZW10 C-terminal helical" evidence="3">
    <location>
        <begin position="683"/>
        <end position="846"/>
    </location>
</feature>
<evidence type="ECO:0000313" key="5">
    <source>
        <dbReference type="Proteomes" id="UP001302812"/>
    </source>
</evidence>
<reference evidence="4" key="1">
    <citation type="journal article" date="2023" name="Mol. Phylogenet. Evol.">
        <title>Genome-scale phylogeny and comparative genomics of the fungal order Sordariales.</title>
        <authorList>
            <person name="Hensen N."/>
            <person name="Bonometti L."/>
            <person name="Westerberg I."/>
            <person name="Brannstrom I.O."/>
            <person name="Guillou S."/>
            <person name="Cros-Aarteil S."/>
            <person name="Calhoun S."/>
            <person name="Haridas S."/>
            <person name="Kuo A."/>
            <person name="Mondo S."/>
            <person name="Pangilinan J."/>
            <person name="Riley R."/>
            <person name="LaButti K."/>
            <person name="Andreopoulos B."/>
            <person name="Lipzen A."/>
            <person name="Chen C."/>
            <person name="Yan M."/>
            <person name="Daum C."/>
            <person name="Ng V."/>
            <person name="Clum A."/>
            <person name="Steindorff A."/>
            <person name="Ohm R.A."/>
            <person name="Martin F."/>
            <person name="Silar P."/>
            <person name="Natvig D.O."/>
            <person name="Lalanne C."/>
            <person name="Gautier V."/>
            <person name="Ament-Velasquez S.L."/>
            <person name="Kruys A."/>
            <person name="Hutchinson M.I."/>
            <person name="Powell A.J."/>
            <person name="Barry K."/>
            <person name="Miller A.N."/>
            <person name="Grigoriev I.V."/>
            <person name="Debuchy R."/>
            <person name="Gladieux P."/>
            <person name="Hiltunen Thoren M."/>
            <person name="Johannesson H."/>
        </authorList>
    </citation>
    <scope>NUCLEOTIDE SEQUENCE</scope>
    <source>
        <strain evidence="4">CBS 508.74</strain>
    </source>
</reference>
<keyword evidence="1" id="KW-0175">Coiled coil</keyword>
<evidence type="ECO:0000256" key="2">
    <source>
        <dbReference type="SAM" id="MobiDB-lite"/>
    </source>
</evidence>